<dbReference type="AlphaFoldDB" id="A0AAN9YTY8"/>
<organism evidence="3 4">
    <name type="scientific">Diatrype stigma</name>
    <dbReference type="NCBI Taxonomy" id="117547"/>
    <lineage>
        <taxon>Eukaryota</taxon>
        <taxon>Fungi</taxon>
        <taxon>Dikarya</taxon>
        <taxon>Ascomycota</taxon>
        <taxon>Pezizomycotina</taxon>
        <taxon>Sordariomycetes</taxon>
        <taxon>Xylariomycetidae</taxon>
        <taxon>Xylariales</taxon>
        <taxon>Diatrypaceae</taxon>
        <taxon>Diatrype</taxon>
    </lineage>
</organism>
<evidence type="ECO:0000256" key="1">
    <source>
        <dbReference type="SAM" id="MobiDB-lite"/>
    </source>
</evidence>
<keyword evidence="4" id="KW-1185">Reference proteome</keyword>
<feature type="compositionally biased region" description="Pro residues" evidence="1">
    <location>
        <begin position="408"/>
        <end position="419"/>
    </location>
</feature>
<feature type="region of interest" description="Disordered" evidence="1">
    <location>
        <begin position="502"/>
        <end position="532"/>
    </location>
</feature>
<proteinExistence type="predicted"/>
<feature type="compositionally biased region" description="Basic and acidic residues" evidence="1">
    <location>
        <begin position="197"/>
        <end position="206"/>
    </location>
</feature>
<feature type="compositionally biased region" description="Polar residues" evidence="1">
    <location>
        <begin position="211"/>
        <end position="220"/>
    </location>
</feature>
<gene>
    <name evidence="3" type="ORF">SLS62_004241</name>
</gene>
<dbReference type="Proteomes" id="UP001320420">
    <property type="component" value="Unassembled WGS sequence"/>
</dbReference>
<protein>
    <submittedName>
        <fullName evidence="3">Uncharacterized protein</fullName>
    </submittedName>
</protein>
<dbReference type="PANTHER" id="PTHR42088:SF1">
    <property type="entry name" value="YALI0F10131P"/>
    <property type="match status" value="1"/>
</dbReference>
<feature type="compositionally biased region" description="Basic and acidic residues" evidence="1">
    <location>
        <begin position="328"/>
        <end position="348"/>
    </location>
</feature>
<keyword evidence="2" id="KW-0472">Membrane</keyword>
<accession>A0AAN9YTY8</accession>
<feature type="compositionally biased region" description="Polar residues" evidence="1">
    <location>
        <begin position="117"/>
        <end position="142"/>
    </location>
</feature>
<feature type="compositionally biased region" description="Low complexity" evidence="1">
    <location>
        <begin position="362"/>
        <end position="375"/>
    </location>
</feature>
<feature type="region of interest" description="Disordered" evidence="1">
    <location>
        <begin position="403"/>
        <end position="485"/>
    </location>
</feature>
<evidence type="ECO:0000313" key="4">
    <source>
        <dbReference type="Proteomes" id="UP001320420"/>
    </source>
</evidence>
<evidence type="ECO:0000256" key="2">
    <source>
        <dbReference type="SAM" id="Phobius"/>
    </source>
</evidence>
<dbReference type="EMBL" id="JAKJXP020000025">
    <property type="protein sequence ID" value="KAK7753875.1"/>
    <property type="molecule type" value="Genomic_DNA"/>
</dbReference>
<keyword evidence="2" id="KW-1133">Transmembrane helix</keyword>
<feature type="compositionally biased region" description="Pro residues" evidence="1">
    <location>
        <begin position="162"/>
        <end position="173"/>
    </location>
</feature>
<feature type="compositionally biased region" description="Polar residues" evidence="1">
    <location>
        <begin position="455"/>
        <end position="464"/>
    </location>
</feature>
<feature type="transmembrane region" description="Helical" evidence="2">
    <location>
        <begin position="6"/>
        <end position="22"/>
    </location>
</feature>
<dbReference type="PANTHER" id="PTHR42088">
    <property type="entry name" value="YALI0F10131P"/>
    <property type="match status" value="1"/>
</dbReference>
<reference evidence="3 4" key="1">
    <citation type="submission" date="2024-02" db="EMBL/GenBank/DDBJ databases">
        <title>De novo assembly and annotation of 12 fungi associated with fruit tree decline syndrome in Ontario, Canada.</title>
        <authorList>
            <person name="Sulman M."/>
            <person name="Ellouze W."/>
            <person name="Ilyukhin E."/>
        </authorList>
    </citation>
    <scope>NUCLEOTIDE SEQUENCE [LARGE SCALE GENOMIC DNA]</scope>
    <source>
        <strain evidence="3 4">M11/M66-122</strain>
    </source>
</reference>
<sequence>MIIGIGVAVPLVIVLCVLVFLHRRNQKRVALEDVDDKYRSLDFGLGEDAPMGTKKKTVFLNNEKGGPSHKMQLSMDMNLSSPYLLPPDLHQSRDSLTRSLHTEDPYRLVKEYTNSEVGSLRSFQPGSGRNSSVNTSKTGSTDRSSKGARPGPPGPSSRQNSCPPPTSPLPQLPPAAQTPQRLEFDGNVPAPLTPAKNEFRFNDNETRGVSGLSNPEQVPTIQEPPAAASRVSHRAITETVRPFSVEVNDWDSKVQPAAPALDKKESKRPPRLDSMPVVEANETEDHPHAHPQQTSDAAGLGVPTQDNRRLSVGLRPLPGDDFLDAGDPEDRANRIRSFYKEYFEDSSKQEPASRPPVPAMPAMPAQPQNNYYEDYDQNYYGGEAAYFDPETNAFVMPYAAPVTRRAMTPPPSSRRPMPGPRQRGPPGSMSGAPVGRPRAGSTQSTGRWAPMSPRPGSSASNPRFSNKPRKPMPPPADLAALPTPSKLKDDSFALFNAMEFAPPPTFKDQVAGRSQSPTGERVPYRAGTPVHSPLVSAFEETAPLPSP</sequence>
<comment type="caution">
    <text evidence="3">The sequence shown here is derived from an EMBL/GenBank/DDBJ whole genome shotgun (WGS) entry which is preliminary data.</text>
</comment>
<feature type="region of interest" description="Disordered" evidence="1">
    <location>
        <begin position="117"/>
        <end position="375"/>
    </location>
</feature>
<keyword evidence="2" id="KW-0812">Transmembrane</keyword>
<name>A0AAN9YTY8_9PEZI</name>
<feature type="compositionally biased region" description="Basic and acidic residues" evidence="1">
    <location>
        <begin position="261"/>
        <end position="271"/>
    </location>
</feature>
<feature type="compositionally biased region" description="Low complexity" evidence="1">
    <location>
        <begin position="420"/>
        <end position="431"/>
    </location>
</feature>
<evidence type="ECO:0000313" key="3">
    <source>
        <dbReference type="EMBL" id="KAK7753875.1"/>
    </source>
</evidence>